<evidence type="ECO:0000256" key="1">
    <source>
        <dbReference type="ARBA" id="ARBA00005234"/>
    </source>
</evidence>
<evidence type="ECO:0000259" key="5">
    <source>
        <dbReference type="PROSITE" id="PS50600"/>
    </source>
</evidence>
<proteinExistence type="inferred from homology"/>
<evidence type="ECO:0000313" key="6">
    <source>
        <dbReference type="EMBL" id="KAL3786325.1"/>
    </source>
</evidence>
<dbReference type="InterPro" id="IPR038765">
    <property type="entry name" value="Papain-like_cys_pep_sf"/>
</dbReference>
<accession>A0ABD3PDY9</accession>
<evidence type="ECO:0000313" key="7">
    <source>
        <dbReference type="Proteomes" id="UP001530315"/>
    </source>
</evidence>
<keyword evidence="3" id="KW-0378">Hydrolase</keyword>
<keyword evidence="2" id="KW-0645">Protease</keyword>
<evidence type="ECO:0000256" key="2">
    <source>
        <dbReference type="ARBA" id="ARBA00022670"/>
    </source>
</evidence>
<protein>
    <recommendedName>
        <fullName evidence="5">Ubiquitin-like protease family profile domain-containing protein</fullName>
    </recommendedName>
</protein>
<dbReference type="Proteomes" id="UP001530315">
    <property type="component" value="Unassembled WGS sequence"/>
</dbReference>
<dbReference type="GO" id="GO:0006508">
    <property type="term" value="P:proteolysis"/>
    <property type="evidence" value="ECO:0007669"/>
    <property type="project" value="UniProtKB-KW"/>
</dbReference>
<dbReference type="SUPFAM" id="SSF54001">
    <property type="entry name" value="Cysteine proteinases"/>
    <property type="match status" value="1"/>
</dbReference>
<name>A0ABD3PDY9_9STRA</name>
<reference evidence="6 7" key="1">
    <citation type="submission" date="2024-10" db="EMBL/GenBank/DDBJ databases">
        <title>Updated reference genomes for cyclostephanoid diatoms.</title>
        <authorList>
            <person name="Roberts W.R."/>
            <person name="Alverson A.J."/>
        </authorList>
    </citation>
    <scope>NUCLEOTIDE SEQUENCE [LARGE SCALE GENOMIC DNA]</scope>
    <source>
        <strain evidence="6 7">AJA276-08</strain>
    </source>
</reference>
<dbReference type="GO" id="GO:0008234">
    <property type="term" value="F:cysteine-type peptidase activity"/>
    <property type="evidence" value="ECO:0007669"/>
    <property type="project" value="UniProtKB-KW"/>
</dbReference>
<dbReference type="EMBL" id="JALLAZ020000836">
    <property type="protein sequence ID" value="KAL3786325.1"/>
    <property type="molecule type" value="Genomic_DNA"/>
</dbReference>
<dbReference type="AlphaFoldDB" id="A0ABD3PDY9"/>
<gene>
    <name evidence="6" type="ORF">ACHAW5_007790</name>
</gene>
<dbReference type="InterPro" id="IPR003653">
    <property type="entry name" value="Peptidase_C48_C"/>
</dbReference>
<evidence type="ECO:0000256" key="4">
    <source>
        <dbReference type="ARBA" id="ARBA00022807"/>
    </source>
</evidence>
<dbReference type="PANTHER" id="PTHR46468">
    <property type="entry name" value="SENTRIN-SPECIFIC PROTEASE 8"/>
    <property type="match status" value="1"/>
</dbReference>
<comment type="caution">
    <text evidence="6">The sequence shown here is derived from an EMBL/GenBank/DDBJ whole genome shotgun (WGS) entry which is preliminary data.</text>
</comment>
<keyword evidence="4" id="KW-0788">Thiol protease</keyword>
<comment type="similarity">
    <text evidence="1">Belongs to the peptidase C48 family.</text>
</comment>
<dbReference type="PROSITE" id="PS50600">
    <property type="entry name" value="ULP_PROTEASE"/>
    <property type="match status" value="1"/>
</dbReference>
<keyword evidence="7" id="KW-1185">Reference proteome</keyword>
<feature type="domain" description="Ubiquitin-like protease family profile" evidence="5">
    <location>
        <begin position="13"/>
        <end position="227"/>
    </location>
</feature>
<dbReference type="Pfam" id="PF02902">
    <property type="entry name" value="Peptidase_C48"/>
    <property type="match status" value="1"/>
</dbReference>
<dbReference type="PANTHER" id="PTHR46468:SF1">
    <property type="entry name" value="SENTRIN-SPECIFIC PROTEASE 8"/>
    <property type="match status" value="1"/>
</dbReference>
<organism evidence="6 7">
    <name type="scientific">Stephanodiscus triporus</name>
    <dbReference type="NCBI Taxonomy" id="2934178"/>
    <lineage>
        <taxon>Eukaryota</taxon>
        <taxon>Sar</taxon>
        <taxon>Stramenopiles</taxon>
        <taxon>Ochrophyta</taxon>
        <taxon>Bacillariophyta</taxon>
        <taxon>Coscinodiscophyceae</taxon>
        <taxon>Thalassiosirophycidae</taxon>
        <taxon>Stephanodiscales</taxon>
        <taxon>Stephanodiscaceae</taxon>
        <taxon>Stephanodiscus</taxon>
    </lineage>
</organism>
<dbReference type="InterPro" id="IPR044613">
    <property type="entry name" value="Nep1/2-like"/>
</dbReference>
<evidence type="ECO:0000256" key="3">
    <source>
        <dbReference type="ARBA" id="ARBA00022801"/>
    </source>
</evidence>
<dbReference type="Gene3D" id="3.40.395.10">
    <property type="entry name" value="Adenoviral Proteinase, Chain A"/>
    <property type="match status" value="1"/>
</dbReference>
<sequence>MSVNDLLLNYHDAVIYRSDLALLDSPTDWLNDACINFQMTRLRQAANLSATTTQEKVTDPKRQGKGTDVVEVLEDLFLDPSVVSFLVHQLAEDDEDYGDELSSLNAAWNLPRSRTSNKRKRIFVPISDQFGQSRAAFARPGGGNHWSILLWEVNALAGVEFYHFDSSRGVNRTAAEVVAKKLHEVLSASVPPRDDIAYPIEVVECRSPQQRNGYDCGLFAIGFAEALSGTGDHFVAKERRESLLQDYFEENGGHLEFASRLRNRIGDAIRELIAGGAGTR</sequence>